<evidence type="ECO:0000313" key="9">
    <source>
        <dbReference type="EMBL" id="RVT91293.1"/>
    </source>
</evidence>
<name>A0A437M171_9SPHN</name>
<comment type="similarity">
    <text evidence="1">Belongs to the site-specific recombinase resolvase family.</text>
</comment>
<feature type="active site" description="O-(5'-phospho-DNA)-serine intermediate" evidence="6 7">
    <location>
        <position position="9"/>
    </location>
</feature>
<gene>
    <name evidence="9" type="ORF">EOD43_17455</name>
</gene>
<dbReference type="Gene3D" id="1.10.10.60">
    <property type="entry name" value="Homeodomain-like"/>
    <property type="match status" value="1"/>
</dbReference>
<dbReference type="CDD" id="cd03768">
    <property type="entry name" value="SR_ResInv"/>
    <property type="match status" value="1"/>
</dbReference>
<keyword evidence="4" id="KW-0238">DNA-binding</keyword>
<dbReference type="InterPro" id="IPR036162">
    <property type="entry name" value="Resolvase-like_N_sf"/>
</dbReference>
<evidence type="ECO:0000313" key="10">
    <source>
        <dbReference type="Proteomes" id="UP000282971"/>
    </source>
</evidence>
<keyword evidence="3" id="KW-0230">DNA invertase</keyword>
<dbReference type="FunFam" id="3.40.50.1390:FF:000001">
    <property type="entry name" value="DNA recombinase"/>
    <property type="match status" value="1"/>
</dbReference>
<dbReference type="GO" id="GO:0015074">
    <property type="term" value="P:DNA integration"/>
    <property type="evidence" value="ECO:0007669"/>
    <property type="project" value="UniProtKB-KW"/>
</dbReference>
<evidence type="ECO:0000256" key="6">
    <source>
        <dbReference type="PIRSR" id="PIRSR606118-50"/>
    </source>
</evidence>
<evidence type="ECO:0000256" key="2">
    <source>
        <dbReference type="ARBA" id="ARBA00022908"/>
    </source>
</evidence>
<reference evidence="9 10" key="1">
    <citation type="submission" date="2019-01" db="EMBL/GenBank/DDBJ databases">
        <authorList>
            <person name="Chen W.-M."/>
        </authorList>
    </citation>
    <scope>NUCLEOTIDE SEQUENCE [LARGE SCALE GENOMIC DNA]</scope>
    <source>
        <strain evidence="9 10">CCP-7</strain>
    </source>
</reference>
<keyword evidence="10" id="KW-1185">Reference proteome</keyword>
<dbReference type="GO" id="GO:0003677">
    <property type="term" value="F:DNA binding"/>
    <property type="evidence" value="ECO:0007669"/>
    <property type="project" value="UniProtKB-KW"/>
</dbReference>
<dbReference type="InterPro" id="IPR050639">
    <property type="entry name" value="SSR_resolvase"/>
</dbReference>
<dbReference type="GO" id="GO:0000150">
    <property type="term" value="F:DNA strand exchange activity"/>
    <property type="evidence" value="ECO:0007669"/>
    <property type="project" value="UniProtKB-KW"/>
</dbReference>
<dbReference type="AlphaFoldDB" id="A0A437M171"/>
<dbReference type="Proteomes" id="UP000282971">
    <property type="component" value="Unassembled WGS sequence"/>
</dbReference>
<dbReference type="PROSITE" id="PS51736">
    <property type="entry name" value="RECOMBINASES_3"/>
    <property type="match status" value="1"/>
</dbReference>
<dbReference type="PANTHER" id="PTHR30461:SF26">
    <property type="entry name" value="RESOLVASE HOMOLOG YNEB"/>
    <property type="match status" value="1"/>
</dbReference>
<dbReference type="InterPro" id="IPR006118">
    <property type="entry name" value="Recombinase_CS"/>
</dbReference>
<sequence length="190" mass="20697">MRVGYARVSSVGQSLDVQEALLREAGCEEVFAEKKSGTTTEGREALEQAINFVRSGDTLVVTRLDRLARSGSDLYAIVDRLSAKGVFFQCIQQGAVDTTSSMGKLVLGILGAVAEFETALRKERQRDGIDKAMTANPEKYRGRPAKLDRAAILRLSGEGMKPADIAREVGCNRVTVHKVLRAEREKAEPA</sequence>
<dbReference type="InterPro" id="IPR009057">
    <property type="entry name" value="Homeodomain-like_sf"/>
</dbReference>
<comment type="caution">
    <text evidence="9">The sequence shown here is derived from an EMBL/GenBank/DDBJ whole genome shotgun (WGS) entry which is preliminary data.</text>
</comment>
<dbReference type="Pfam" id="PF00239">
    <property type="entry name" value="Resolvase"/>
    <property type="match status" value="1"/>
</dbReference>
<evidence type="ECO:0000256" key="1">
    <source>
        <dbReference type="ARBA" id="ARBA00009913"/>
    </source>
</evidence>
<dbReference type="Gene3D" id="3.40.50.1390">
    <property type="entry name" value="Resolvase, N-terminal catalytic domain"/>
    <property type="match status" value="1"/>
</dbReference>
<dbReference type="InterPro" id="IPR006119">
    <property type="entry name" value="Resolv_N"/>
</dbReference>
<evidence type="ECO:0000256" key="3">
    <source>
        <dbReference type="ARBA" id="ARBA00023100"/>
    </source>
</evidence>
<evidence type="ECO:0000259" key="8">
    <source>
        <dbReference type="PROSITE" id="PS51736"/>
    </source>
</evidence>
<dbReference type="SUPFAM" id="SSF46689">
    <property type="entry name" value="Homeodomain-like"/>
    <property type="match status" value="1"/>
</dbReference>
<dbReference type="SMART" id="SM00857">
    <property type="entry name" value="Resolvase"/>
    <property type="match status" value="1"/>
</dbReference>
<organism evidence="9 10">
    <name type="scientific">Sphingomonas crocodyli</name>
    <dbReference type="NCBI Taxonomy" id="1979270"/>
    <lineage>
        <taxon>Bacteria</taxon>
        <taxon>Pseudomonadati</taxon>
        <taxon>Pseudomonadota</taxon>
        <taxon>Alphaproteobacteria</taxon>
        <taxon>Sphingomonadales</taxon>
        <taxon>Sphingomonadaceae</taxon>
        <taxon>Sphingomonas</taxon>
    </lineage>
</organism>
<dbReference type="RefSeq" id="WP_127745305.1">
    <property type="nucleotide sequence ID" value="NZ_SACN01000002.1"/>
</dbReference>
<evidence type="ECO:0000256" key="7">
    <source>
        <dbReference type="PROSITE-ProRule" id="PRU10137"/>
    </source>
</evidence>
<dbReference type="PANTHER" id="PTHR30461">
    <property type="entry name" value="DNA-INVERTASE FROM LAMBDOID PROPHAGE"/>
    <property type="match status" value="1"/>
</dbReference>
<dbReference type="EMBL" id="SACN01000002">
    <property type="protein sequence ID" value="RVT91293.1"/>
    <property type="molecule type" value="Genomic_DNA"/>
</dbReference>
<dbReference type="Pfam" id="PF13384">
    <property type="entry name" value="HTH_23"/>
    <property type="match status" value="1"/>
</dbReference>
<dbReference type="OrthoDB" id="114045at2"/>
<accession>A0A437M171</accession>
<feature type="domain" description="Resolvase/invertase-type recombinase catalytic" evidence="8">
    <location>
        <begin position="1"/>
        <end position="136"/>
    </location>
</feature>
<keyword evidence="5" id="KW-0233">DNA recombination</keyword>
<dbReference type="PROSITE" id="PS00397">
    <property type="entry name" value="RECOMBINASES_1"/>
    <property type="match status" value="1"/>
</dbReference>
<evidence type="ECO:0000256" key="4">
    <source>
        <dbReference type="ARBA" id="ARBA00023125"/>
    </source>
</evidence>
<evidence type="ECO:0000256" key="5">
    <source>
        <dbReference type="ARBA" id="ARBA00023172"/>
    </source>
</evidence>
<keyword evidence="2" id="KW-0229">DNA integration</keyword>
<dbReference type="SUPFAM" id="SSF53041">
    <property type="entry name" value="Resolvase-like"/>
    <property type="match status" value="1"/>
</dbReference>
<proteinExistence type="inferred from homology"/>
<protein>
    <submittedName>
        <fullName evidence="9">Recombinase family protein</fullName>
    </submittedName>
</protein>
<dbReference type="PROSITE" id="PS00398">
    <property type="entry name" value="RECOMBINASES_2"/>
    <property type="match status" value="1"/>
</dbReference>